<dbReference type="CDD" id="cd00431">
    <property type="entry name" value="cysteine_hydrolases"/>
    <property type="match status" value="1"/>
</dbReference>
<dbReference type="AlphaFoldDB" id="A0A3N6QQW4"/>
<dbReference type="GO" id="GO:0008936">
    <property type="term" value="F:nicotinamidase activity"/>
    <property type="evidence" value="ECO:0007669"/>
    <property type="project" value="InterPro"/>
</dbReference>
<accession>A0A3N6QQW4</accession>
<dbReference type="InterPro" id="IPR000868">
    <property type="entry name" value="Isochorismatase-like_dom"/>
</dbReference>
<dbReference type="Proteomes" id="UP000269154">
    <property type="component" value="Unassembled WGS sequence"/>
</dbReference>
<evidence type="ECO:0000313" key="2">
    <source>
        <dbReference type="EMBL" id="RQH50283.1"/>
    </source>
</evidence>
<sequence>MTTTLGTPDTTLATIQAALPVDPRPYIIADRSAGLIVVDVLNGFCTVGFGPLAPQEPNEQIATMISESDRLARTFVERGWPVLAFLDTHEPGKPEPPYPPHCEKGTGEEELVPELKWLHDNPLATLVPKDCINGFIGSIDVNTQRNVLLNWINEYKLEVLVVVGICTDICVMDFVVTILSVRNHGLVPTLKDVAVYEKGCATFDLTAEMAAEQGLPKTAIHPQKVSHHVGLYKMAERGAFIASTIEI</sequence>
<feature type="domain" description="Isochorismatase-like" evidence="1">
    <location>
        <begin position="35"/>
        <end position="211"/>
    </location>
</feature>
<dbReference type="PANTHER" id="PTHR47297">
    <property type="match status" value="1"/>
</dbReference>
<dbReference type="OrthoDB" id="9796485at2"/>
<reference evidence="2 3" key="1">
    <citation type="journal article" date="2018" name="ACS Chem. Biol.">
        <title>Ketoreductase domain dysfunction expands chemodiversity: malyngamide biosynthesis in the cyanobacterium Okeania hirsuta.</title>
        <authorList>
            <person name="Moss N.A."/>
            <person name="Leao T."/>
            <person name="Rankin M."/>
            <person name="McCullough T.M."/>
            <person name="Qu P."/>
            <person name="Korobeynikov A."/>
            <person name="Smith J.L."/>
            <person name="Gerwick L."/>
            <person name="Gerwick W.H."/>
        </authorList>
    </citation>
    <scope>NUCLEOTIDE SEQUENCE [LARGE SCALE GENOMIC DNA]</scope>
    <source>
        <strain evidence="2 3">PAB10Feb10-1</strain>
    </source>
</reference>
<dbReference type="EMBL" id="RCBY01000022">
    <property type="protein sequence ID" value="RQH50283.1"/>
    <property type="molecule type" value="Genomic_DNA"/>
</dbReference>
<keyword evidence="3" id="KW-1185">Reference proteome</keyword>
<comment type="caution">
    <text evidence="2">The sequence shown here is derived from an EMBL/GenBank/DDBJ whole genome shotgun (WGS) entry which is preliminary data.</text>
</comment>
<dbReference type="SUPFAM" id="SSF52499">
    <property type="entry name" value="Isochorismatase-like hydrolases"/>
    <property type="match status" value="1"/>
</dbReference>
<evidence type="ECO:0000313" key="3">
    <source>
        <dbReference type="Proteomes" id="UP000269154"/>
    </source>
</evidence>
<name>A0A3N6QQW4_9CYAN</name>
<protein>
    <submittedName>
        <fullName evidence="2">Isochorismatase family protein</fullName>
    </submittedName>
</protein>
<dbReference type="RefSeq" id="WP_124154359.1">
    <property type="nucleotide sequence ID" value="NZ_CAWOLW010000135.1"/>
</dbReference>
<organism evidence="2 3">
    <name type="scientific">Okeania hirsuta</name>
    <dbReference type="NCBI Taxonomy" id="1458930"/>
    <lineage>
        <taxon>Bacteria</taxon>
        <taxon>Bacillati</taxon>
        <taxon>Cyanobacteriota</taxon>
        <taxon>Cyanophyceae</taxon>
        <taxon>Oscillatoriophycideae</taxon>
        <taxon>Oscillatoriales</taxon>
        <taxon>Microcoleaceae</taxon>
        <taxon>Okeania</taxon>
    </lineage>
</organism>
<dbReference type="InterPro" id="IPR044717">
    <property type="entry name" value="NIC1"/>
</dbReference>
<dbReference type="GO" id="GO:0019365">
    <property type="term" value="P:pyridine nucleotide salvage"/>
    <property type="evidence" value="ECO:0007669"/>
    <property type="project" value="InterPro"/>
</dbReference>
<evidence type="ECO:0000259" key="1">
    <source>
        <dbReference type="Pfam" id="PF00857"/>
    </source>
</evidence>
<gene>
    <name evidence="2" type="ORF">D5R40_06160</name>
</gene>
<dbReference type="Gene3D" id="3.40.50.850">
    <property type="entry name" value="Isochorismatase-like"/>
    <property type="match status" value="1"/>
</dbReference>
<dbReference type="PANTHER" id="PTHR47297:SF2">
    <property type="entry name" value="OS02G0606800 PROTEIN"/>
    <property type="match status" value="1"/>
</dbReference>
<dbReference type="Pfam" id="PF00857">
    <property type="entry name" value="Isochorismatase"/>
    <property type="match status" value="1"/>
</dbReference>
<proteinExistence type="predicted"/>
<dbReference type="InterPro" id="IPR036380">
    <property type="entry name" value="Isochorismatase-like_sf"/>
</dbReference>